<dbReference type="OrthoDB" id="5007941at2"/>
<protein>
    <submittedName>
        <fullName evidence="3">Uncharacterized protein</fullName>
    </submittedName>
</protein>
<keyword evidence="2" id="KW-0812">Transmembrane</keyword>
<dbReference type="AlphaFoldDB" id="A0A2S0WT90"/>
<feature type="transmembrane region" description="Helical" evidence="2">
    <location>
        <begin position="93"/>
        <end position="118"/>
    </location>
</feature>
<accession>A0A2S0WT90</accession>
<evidence type="ECO:0000256" key="2">
    <source>
        <dbReference type="SAM" id="Phobius"/>
    </source>
</evidence>
<gene>
    <name evidence="3" type="ORF">DCE93_01845</name>
</gene>
<dbReference type="Proteomes" id="UP000244729">
    <property type="component" value="Chromosome"/>
</dbReference>
<evidence type="ECO:0000313" key="3">
    <source>
        <dbReference type="EMBL" id="AWB94566.1"/>
    </source>
</evidence>
<sequence>MDHDHAPLTARRDELRRIVYGAPGGHESNAVAELADVERRLEQLEQLEQLAQLRAMQESAAGSTEGDRAAAGGVDDGVVAGTGLSRPRRGRPWFARPVVAILGAAVAVAVGGGLAVALDPWSGAGEPPRGLEVFERADDDVDAAPRAFVAALGREAVATFRNIGRAVGHDVWVFRDGRDVCMIAQRRPWSSWGANCVSETKFMRSGISQFITYDEFSGQARPAGLDYSSAVELTWTNGSAEVEWSIVPASRAAVDGVWVWVPASADGGSVPMTYEEWSTVGPGAGPNGS</sequence>
<keyword evidence="4" id="KW-1185">Reference proteome</keyword>
<dbReference type="RefSeq" id="WP_108594390.1">
    <property type="nucleotide sequence ID" value="NZ_CP028913.1"/>
</dbReference>
<reference evidence="3 4" key="1">
    <citation type="submission" date="2018-04" db="EMBL/GenBank/DDBJ databases">
        <authorList>
            <person name="Li J."/>
        </authorList>
    </citation>
    <scope>NUCLEOTIDE SEQUENCE [LARGE SCALE GENOMIC DNA]</scope>
    <source>
        <strain evidence="4">30A</strain>
    </source>
</reference>
<name>A0A2S0WT90_9MICO</name>
<feature type="coiled-coil region" evidence="1">
    <location>
        <begin position="27"/>
        <end position="54"/>
    </location>
</feature>
<proteinExistence type="predicted"/>
<dbReference type="EMBL" id="CP028913">
    <property type="protein sequence ID" value="AWB94566.1"/>
    <property type="molecule type" value="Genomic_DNA"/>
</dbReference>
<keyword evidence="2" id="KW-1133">Transmembrane helix</keyword>
<evidence type="ECO:0000256" key="1">
    <source>
        <dbReference type="SAM" id="Coils"/>
    </source>
</evidence>
<keyword evidence="2" id="KW-0472">Membrane</keyword>
<organism evidence="3 4">
    <name type="scientific">Agromyces badenianii</name>
    <dbReference type="NCBI Taxonomy" id="2080742"/>
    <lineage>
        <taxon>Bacteria</taxon>
        <taxon>Bacillati</taxon>
        <taxon>Actinomycetota</taxon>
        <taxon>Actinomycetes</taxon>
        <taxon>Micrococcales</taxon>
        <taxon>Microbacteriaceae</taxon>
        <taxon>Agromyces</taxon>
    </lineage>
</organism>
<keyword evidence="1" id="KW-0175">Coiled coil</keyword>
<dbReference type="KEGG" id="agm:DCE93_01845"/>
<evidence type="ECO:0000313" key="4">
    <source>
        <dbReference type="Proteomes" id="UP000244729"/>
    </source>
</evidence>